<keyword evidence="2" id="KW-1185">Reference proteome</keyword>
<evidence type="ECO:0000313" key="1">
    <source>
        <dbReference type="EMBL" id="KAJ2981831.1"/>
    </source>
</evidence>
<protein>
    <submittedName>
        <fullName evidence="1">Uncharacterized protein</fullName>
    </submittedName>
</protein>
<comment type="caution">
    <text evidence="1">The sequence shown here is derived from an EMBL/GenBank/DDBJ whole genome shotgun (WGS) entry which is preliminary data.</text>
</comment>
<proteinExistence type="predicted"/>
<name>A0ACC1NTB3_9HYPO</name>
<dbReference type="EMBL" id="JANJQO010000109">
    <property type="protein sequence ID" value="KAJ2981831.1"/>
    <property type="molecule type" value="Genomic_DNA"/>
</dbReference>
<organism evidence="1 2">
    <name type="scientific">Zarea fungicola</name>
    <dbReference type="NCBI Taxonomy" id="93591"/>
    <lineage>
        <taxon>Eukaryota</taxon>
        <taxon>Fungi</taxon>
        <taxon>Dikarya</taxon>
        <taxon>Ascomycota</taxon>
        <taxon>Pezizomycotina</taxon>
        <taxon>Sordariomycetes</taxon>
        <taxon>Hypocreomycetidae</taxon>
        <taxon>Hypocreales</taxon>
        <taxon>Cordycipitaceae</taxon>
        <taxon>Zarea</taxon>
    </lineage>
</organism>
<accession>A0ACC1NTB3</accession>
<dbReference type="Proteomes" id="UP001143910">
    <property type="component" value="Unassembled WGS sequence"/>
</dbReference>
<gene>
    <name evidence="1" type="ORF">NQ176_g1780</name>
</gene>
<reference evidence="1" key="1">
    <citation type="submission" date="2022-08" db="EMBL/GenBank/DDBJ databases">
        <title>Genome Sequence of Lecanicillium fungicola.</title>
        <authorList>
            <person name="Buettner E."/>
        </authorList>
    </citation>
    <scope>NUCLEOTIDE SEQUENCE</scope>
    <source>
        <strain evidence="1">Babe33</strain>
    </source>
</reference>
<evidence type="ECO:0000313" key="2">
    <source>
        <dbReference type="Proteomes" id="UP001143910"/>
    </source>
</evidence>
<sequence length="294" mass="32454">MKTAILYNICLGLVSTAIGAVVPGSETQELAARQTDVHCSAGKNFVVTDISPSDETEIEARLIEQRAPYPGFCTTGNQICQLRFNSGGFVCQGYCHCLITSPCSRQIVCGLIALGLIAVALNVSTKRRHLVSDDGYYFRYLKAWSDLAESLRTDQAINNYGHEMFVDCQVGQRAINNYRCYIGVQMQCNVNVTTYLGMDNIYVVDSQHLAATIANHWVGARSNLITGCDLTQTDDLGWKLTTSEPSVSEPNVFAAYLMQPRKPSTGSNLAKQLKTWVGEHSDERKENLYPVGKF</sequence>